<dbReference type="GO" id="GO:0005783">
    <property type="term" value="C:endoplasmic reticulum"/>
    <property type="evidence" value="ECO:0007669"/>
    <property type="project" value="UniProtKB-SubCell"/>
</dbReference>
<sequence>MASYWLNPSADQLIQALLKWPTLRVSDVRLQSGLQECSITIGLGDFQTASPIPLQASQEYNLCLRLQLLGDQRMDKKAYCPKFPKDRTFGWTIVLGEKKSAKILACHKSVSCGNYGNKLVRLSFKAPSTRGDYAFTIFVFSDTYLGIDQEFDFCCTVELV</sequence>
<organism evidence="9 10">
    <name type="scientific">Ditylenchus dipsaci</name>
    <dbReference type="NCBI Taxonomy" id="166011"/>
    <lineage>
        <taxon>Eukaryota</taxon>
        <taxon>Metazoa</taxon>
        <taxon>Ecdysozoa</taxon>
        <taxon>Nematoda</taxon>
        <taxon>Chromadorea</taxon>
        <taxon>Rhabditida</taxon>
        <taxon>Tylenchina</taxon>
        <taxon>Tylenchomorpha</taxon>
        <taxon>Sphaerularioidea</taxon>
        <taxon>Anguinidae</taxon>
        <taxon>Anguininae</taxon>
        <taxon>Ditylenchus</taxon>
    </lineage>
</organism>
<dbReference type="PANTHER" id="PTHR24075:SF6">
    <property type="entry name" value="ACTIVATING SIGNAL COINTEGRATOR 1 COMPLEX SUBUNIT 3"/>
    <property type="match status" value="1"/>
</dbReference>
<evidence type="ECO:0000256" key="1">
    <source>
        <dbReference type="ARBA" id="ARBA00004141"/>
    </source>
</evidence>
<name>A0A915DSL5_9BILA</name>
<evidence type="ECO:0000256" key="3">
    <source>
        <dbReference type="ARBA" id="ARBA00022692"/>
    </source>
</evidence>
<keyword evidence="7" id="KW-0143">Chaperone</keyword>
<evidence type="ECO:0000313" key="10">
    <source>
        <dbReference type="WBParaSite" id="jg23217"/>
    </source>
</evidence>
<keyword evidence="5" id="KW-1133">Transmembrane helix</keyword>
<dbReference type="GO" id="GO:0016020">
    <property type="term" value="C:membrane"/>
    <property type="evidence" value="ECO:0007669"/>
    <property type="project" value="UniProtKB-SubCell"/>
</dbReference>
<evidence type="ECO:0000256" key="5">
    <source>
        <dbReference type="ARBA" id="ARBA00022989"/>
    </source>
</evidence>
<feature type="domain" description="SEC63" evidence="8">
    <location>
        <begin position="53"/>
        <end position="153"/>
    </location>
</feature>
<evidence type="ECO:0000313" key="9">
    <source>
        <dbReference type="Proteomes" id="UP000887574"/>
    </source>
</evidence>
<dbReference type="SUPFAM" id="SSF81296">
    <property type="entry name" value="E set domains"/>
    <property type="match status" value="1"/>
</dbReference>
<proteinExistence type="predicted"/>
<dbReference type="PANTHER" id="PTHR24075">
    <property type="entry name" value="SEC63 DOMAIN-CONTAINING"/>
    <property type="match status" value="1"/>
</dbReference>
<keyword evidence="6" id="KW-0472">Membrane</keyword>
<dbReference type="AlphaFoldDB" id="A0A915DSL5"/>
<dbReference type="GO" id="GO:0005634">
    <property type="term" value="C:nucleus"/>
    <property type="evidence" value="ECO:0007669"/>
    <property type="project" value="TreeGrafter"/>
</dbReference>
<evidence type="ECO:0000259" key="8">
    <source>
        <dbReference type="Pfam" id="PF02889"/>
    </source>
</evidence>
<evidence type="ECO:0000256" key="2">
    <source>
        <dbReference type="ARBA" id="ARBA00004240"/>
    </source>
</evidence>
<dbReference type="InterPro" id="IPR035892">
    <property type="entry name" value="C2_domain_sf"/>
</dbReference>
<dbReference type="InterPro" id="IPR014756">
    <property type="entry name" value="Ig_E-set"/>
</dbReference>
<dbReference type="Pfam" id="PF02889">
    <property type="entry name" value="Sec63"/>
    <property type="match status" value="1"/>
</dbReference>
<evidence type="ECO:0000256" key="7">
    <source>
        <dbReference type="ARBA" id="ARBA00023186"/>
    </source>
</evidence>
<dbReference type="GO" id="GO:0043138">
    <property type="term" value="F:3'-5' DNA helicase activity"/>
    <property type="evidence" value="ECO:0007669"/>
    <property type="project" value="TreeGrafter"/>
</dbReference>
<evidence type="ECO:0000256" key="4">
    <source>
        <dbReference type="ARBA" id="ARBA00022824"/>
    </source>
</evidence>
<dbReference type="InterPro" id="IPR004179">
    <property type="entry name" value="Sec63-dom"/>
</dbReference>
<evidence type="ECO:0000256" key="6">
    <source>
        <dbReference type="ARBA" id="ARBA00023136"/>
    </source>
</evidence>
<dbReference type="GO" id="GO:0003723">
    <property type="term" value="F:RNA binding"/>
    <property type="evidence" value="ECO:0007669"/>
    <property type="project" value="TreeGrafter"/>
</dbReference>
<dbReference type="Gene3D" id="2.60.40.150">
    <property type="entry name" value="C2 domain"/>
    <property type="match status" value="1"/>
</dbReference>
<comment type="subcellular location">
    <subcellularLocation>
        <location evidence="2">Endoplasmic reticulum</location>
    </subcellularLocation>
    <subcellularLocation>
        <location evidence="1">Membrane</location>
        <topology evidence="1">Multi-pass membrane protein</topology>
    </subcellularLocation>
</comment>
<keyword evidence="4" id="KW-0256">Endoplasmic reticulum</keyword>
<keyword evidence="3" id="KW-0812">Transmembrane</keyword>
<keyword evidence="9" id="KW-1185">Reference proteome</keyword>
<reference evidence="10" key="1">
    <citation type="submission" date="2022-11" db="UniProtKB">
        <authorList>
            <consortium name="WormBaseParasite"/>
        </authorList>
    </citation>
    <scope>IDENTIFICATION</scope>
</reference>
<dbReference type="Proteomes" id="UP000887574">
    <property type="component" value="Unplaced"/>
</dbReference>
<accession>A0A915DSL5</accession>
<dbReference type="WBParaSite" id="jg23217">
    <property type="protein sequence ID" value="jg23217"/>
    <property type="gene ID" value="jg23217"/>
</dbReference>
<protein>
    <submittedName>
        <fullName evidence="10">SEC63 domain-containing protein</fullName>
    </submittedName>
</protein>